<evidence type="ECO:0000256" key="1">
    <source>
        <dbReference type="SAM" id="MobiDB-lite"/>
    </source>
</evidence>
<evidence type="ECO:0000313" key="2">
    <source>
        <dbReference type="EMBL" id="WDD97789.1"/>
    </source>
</evidence>
<dbReference type="RefSeq" id="WP_152646865.1">
    <property type="nucleotide sequence ID" value="NZ_CP059735.1"/>
</dbReference>
<accession>A0AAE9YLX6</accession>
<organism evidence="2 3">
    <name type="scientific">Thalassomonas actiniarum</name>
    <dbReference type="NCBI Taxonomy" id="485447"/>
    <lineage>
        <taxon>Bacteria</taxon>
        <taxon>Pseudomonadati</taxon>
        <taxon>Pseudomonadota</taxon>
        <taxon>Gammaproteobacteria</taxon>
        <taxon>Alteromonadales</taxon>
        <taxon>Colwelliaceae</taxon>
        <taxon>Thalassomonas</taxon>
    </lineage>
</organism>
<sequence length="60" mass="6773">MISNRDLNGESRLVSGDNSDKCSPLINNPLDYNTDKVESAFKEIELMDDDSNSIYVRGYN</sequence>
<dbReference type="AlphaFoldDB" id="A0AAE9YLX6"/>
<reference evidence="2 3" key="1">
    <citation type="journal article" date="2015" name="Genome Announc.">
        <title>Draft Genome Sequences of Marine Isolates of Thalassomonas viridans and Thalassomonas actiniarum.</title>
        <authorList>
            <person name="Olonade I."/>
            <person name="van Zyl L.J."/>
            <person name="Trindade M."/>
        </authorList>
    </citation>
    <scope>NUCLEOTIDE SEQUENCE [LARGE SCALE GENOMIC DNA]</scope>
    <source>
        <strain evidence="2 3">A5K-106</strain>
    </source>
</reference>
<dbReference type="EMBL" id="CP059735">
    <property type="protein sequence ID" value="WDD97789.1"/>
    <property type="molecule type" value="Genomic_DNA"/>
</dbReference>
<dbReference type="Proteomes" id="UP000032568">
    <property type="component" value="Chromosome"/>
</dbReference>
<keyword evidence="3" id="KW-1185">Reference proteome</keyword>
<protein>
    <submittedName>
        <fullName evidence="2">Uncharacterized protein</fullName>
    </submittedName>
</protein>
<name>A0AAE9YLX6_9GAMM</name>
<evidence type="ECO:0000313" key="3">
    <source>
        <dbReference type="Proteomes" id="UP000032568"/>
    </source>
</evidence>
<gene>
    <name evidence="2" type="ORF">SG35_021165</name>
</gene>
<dbReference type="KEGG" id="tact:SG35_021165"/>
<reference evidence="2 3" key="2">
    <citation type="journal article" date="2022" name="Mar. Drugs">
        <title>Bioassay-Guided Fractionation Leads to the Detection of Cholic Acid Generated by the Rare Thalassomonas sp.</title>
        <authorList>
            <person name="Pheiffer F."/>
            <person name="Schneider Y.K."/>
            <person name="Hansen E.H."/>
            <person name="Andersen J.H."/>
            <person name="Isaksson J."/>
            <person name="Busche T."/>
            <person name="R C."/>
            <person name="Kalinowski J."/>
            <person name="Zyl L.V."/>
            <person name="Trindade M."/>
        </authorList>
    </citation>
    <scope>NUCLEOTIDE SEQUENCE [LARGE SCALE GENOMIC DNA]</scope>
    <source>
        <strain evidence="2 3">A5K-106</strain>
    </source>
</reference>
<proteinExistence type="predicted"/>
<feature type="region of interest" description="Disordered" evidence="1">
    <location>
        <begin position="1"/>
        <end position="28"/>
    </location>
</feature>